<organism evidence="2 3">
    <name type="scientific">Fictibacillus terranigra</name>
    <dbReference type="NCBI Taxonomy" id="3058424"/>
    <lineage>
        <taxon>Bacteria</taxon>
        <taxon>Bacillati</taxon>
        <taxon>Bacillota</taxon>
        <taxon>Bacilli</taxon>
        <taxon>Bacillales</taxon>
        <taxon>Fictibacillaceae</taxon>
        <taxon>Fictibacillus</taxon>
    </lineage>
</organism>
<feature type="signal peptide" evidence="1">
    <location>
        <begin position="1"/>
        <end position="18"/>
    </location>
</feature>
<sequence>MKKLGLSLLLTGVIVAGGASLFHDQNPPGNFQKSAHDQNPASNVQYYAHDQNPASNGMA</sequence>
<name>A0ABT8EDW1_9BACL</name>
<reference evidence="2" key="1">
    <citation type="submission" date="2023-06" db="EMBL/GenBank/DDBJ databases">
        <title>Draft Genome Sequences of Representative Paenibacillus Polymyxa, Bacillus cereus, Fictibacillus sp., and Brevibacillus agri Strains Isolated from Amazonian Dark Earth.</title>
        <authorList>
            <person name="Pellegrinetti T.A."/>
            <person name="Cunha I.C.M."/>
            <person name="Chaves M.G."/>
            <person name="Freitas A.S."/>
            <person name="Silva A.V.R."/>
            <person name="Tsai S.M."/>
            <person name="Mendes L.W."/>
        </authorList>
    </citation>
    <scope>NUCLEOTIDE SEQUENCE</scope>
    <source>
        <strain evidence="2">CENA-BCM004</strain>
    </source>
</reference>
<proteinExistence type="predicted"/>
<comment type="caution">
    <text evidence="2">The sequence shown here is derived from an EMBL/GenBank/DDBJ whole genome shotgun (WGS) entry which is preliminary data.</text>
</comment>
<accession>A0ABT8EDW1</accession>
<protein>
    <recommendedName>
        <fullName evidence="4">Phr family secreted Rap phosphatase inhibitor</fullName>
    </recommendedName>
</protein>
<gene>
    <name evidence="2" type="ORF">QYF49_24615</name>
</gene>
<evidence type="ECO:0000313" key="3">
    <source>
        <dbReference type="Proteomes" id="UP001168694"/>
    </source>
</evidence>
<evidence type="ECO:0000256" key="1">
    <source>
        <dbReference type="SAM" id="SignalP"/>
    </source>
</evidence>
<dbReference type="EMBL" id="JAUHLN010000011">
    <property type="protein sequence ID" value="MDN4076119.1"/>
    <property type="molecule type" value="Genomic_DNA"/>
</dbReference>
<dbReference type="Proteomes" id="UP001168694">
    <property type="component" value="Unassembled WGS sequence"/>
</dbReference>
<keyword evidence="1" id="KW-0732">Signal</keyword>
<evidence type="ECO:0008006" key="4">
    <source>
        <dbReference type="Google" id="ProtNLM"/>
    </source>
</evidence>
<feature type="chain" id="PRO_5047531950" description="Phr family secreted Rap phosphatase inhibitor" evidence="1">
    <location>
        <begin position="19"/>
        <end position="59"/>
    </location>
</feature>
<keyword evidence="3" id="KW-1185">Reference proteome</keyword>
<evidence type="ECO:0000313" key="2">
    <source>
        <dbReference type="EMBL" id="MDN4076119.1"/>
    </source>
</evidence>
<dbReference type="RefSeq" id="WP_290402226.1">
    <property type="nucleotide sequence ID" value="NZ_JAUHLN010000011.1"/>
</dbReference>